<dbReference type="KEGG" id="tle:Tlet_0442"/>
<dbReference type="HOGENOM" id="CLU_677688_0_0_0"/>
<evidence type="ECO:0000313" key="2">
    <source>
        <dbReference type="Proteomes" id="UP000002016"/>
    </source>
</evidence>
<name>A8F4C5_PSELT</name>
<dbReference type="eggNOG" id="ENOG5033MPI">
    <property type="taxonomic scope" value="Bacteria"/>
</dbReference>
<protein>
    <submittedName>
        <fullName evidence="1">Uncharacterized protein</fullName>
    </submittedName>
</protein>
<dbReference type="AlphaFoldDB" id="A8F4C5"/>
<proteinExistence type="predicted"/>
<sequence>MEEEKDERILNLLRLKMELEKDLQKRGVKQTDHPKRSFVPPKVKVSIEEDLNVPVNEIWSLYDLNRFTYGEDELLIEKSVQKRIISVGDKNQRLILEKIVHLLKGDYDGCVGLSKKSDQYLDSIDLIADLYKNQTPPVEKMVSLLRNYSSSPVALLSAGEVLLSMGRFREVAKLFKIAYETSKDPYILLLTSAYDSAQIDGALFANCASKGNYKLLVLLISALTEDESKADKVIDVIKKKQYTCVRYIVSRANLSIDELFPFCPRSLILNNAIQFMETGRFDEDLISTLSKHDPQAYLLLLSNALRRGDLVMAREILSMIINSAEGVSVTPVNKSKAPVCLQSVVSMRKPMGKSILIDDPDEGLTIIQKSIEQFGDVYVTFKDIEFLRLYYGERFCKNNYLQEGSK</sequence>
<reference evidence="1 2" key="1">
    <citation type="submission" date="2007-08" db="EMBL/GenBank/DDBJ databases">
        <title>Complete sequence of Thermotoga lettingae TMO.</title>
        <authorList>
            <consortium name="US DOE Joint Genome Institute"/>
            <person name="Copeland A."/>
            <person name="Lucas S."/>
            <person name="Lapidus A."/>
            <person name="Barry K."/>
            <person name="Glavina del Rio T."/>
            <person name="Dalin E."/>
            <person name="Tice H."/>
            <person name="Pitluck S."/>
            <person name="Foster B."/>
            <person name="Bruce D."/>
            <person name="Schmutz J."/>
            <person name="Larimer F."/>
            <person name="Land M."/>
            <person name="Hauser L."/>
            <person name="Kyrpides N."/>
            <person name="Mikhailova N."/>
            <person name="Nelson K."/>
            <person name="Gogarten J.P."/>
            <person name="Noll K."/>
            <person name="Richardson P."/>
        </authorList>
    </citation>
    <scope>NUCLEOTIDE SEQUENCE [LARGE SCALE GENOMIC DNA]</scope>
    <source>
        <strain evidence="2">ATCC BAA-301 / DSM 14385 / NBRC 107922 / TMO</strain>
    </source>
</reference>
<dbReference type="STRING" id="416591.Tlet_0442"/>
<dbReference type="RefSeq" id="WP_012002490.1">
    <property type="nucleotide sequence ID" value="NC_009828.1"/>
</dbReference>
<reference evidence="1 2" key="2">
    <citation type="journal article" date="2009" name="Proc. Natl. Acad. Sci. U.S.A.">
        <title>On the chimeric nature, thermophilic origin, and phylogenetic placement of the Thermotogales.</title>
        <authorList>
            <person name="Zhaxybayeva O."/>
            <person name="Swithers K.S."/>
            <person name="Lapierre P."/>
            <person name="Fournier G.P."/>
            <person name="Bickhart D.M."/>
            <person name="DeBoy R.T."/>
            <person name="Nelson K.E."/>
            <person name="Nesbo C.L."/>
            <person name="Doolittle W.F."/>
            <person name="Gogarten J.P."/>
            <person name="Noll K.M."/>
        </authorList>
    </citation>
    <scope>NUCLEOTIDE SEQUENCE [LARGE SCALE GENOMIC DNA]</scope>
    <source>
        <strain evidence="2">ATCC BAA-301 / DSM 14385 / NBRC 107922 / TMO</strain>
    </source>
</reference>
<evidence type="ECO:0000313" key="1">
    <source>
        <dbReference type="EMBL" id="ABV33009.1"/>
    </source>
</evidence>
<dbReference type="EMBL" id="CP000812">
    <property type="protein sequence ID" value="ABV33009.1"/>
    <property type="molecule type" value="Genomic_DNA"/>
</dbReference>
<accession>A8F4C5</accession>
<dbReference type="OrthoDB" id="46276at2"/>
<keyword evidence="2" id="KW-1185">Reference proteome</keyword>
<dbReference type="Proteomes" id="UP000002016">
    <property type="component" value="Chromosome"/>
</dbReference>
<organism evidence="1 2">
    <name type="scientific">Pseudothermotoga lettingae (strain ATCC BAA-301 / DSM 14385 / NBRC 107922 / TMO)</name>
    <name type="common">Thermotoga lettingae</name>
    <dbReference type="NCBI Taxonomy" id="416591"/>
    <lineage>
        <taxon>Bacteria</taxon>
        <taxon>Thermotogati</taxon>
        <taxon>Thermotogota</taxon>
        <taxon>Thermotogae</taxon>
        <taxon>Thermotogales</taxon>
        <taxon>Thermotogaceae</taxon>
        <taxon>Pseudothermotoga</taxon>
    </lineage>
</organism>
<gene>
    <name evidence="1" type="ordered locus">Tlet_0442</name>
</gene>